<dbReference type="AlphaFoldDB" id="A0A8H3EEX3"/>
<reference evidence="2" key="1">
    <citation type="submission" date="2021-03" db="EMBL/GenBank/DDBJ databases">
        <authorList>
            <person name="Tagirdzhanova G."/>
        </authorList>
    </citation>
    <scope>NUCLEOTIDE SEQUENCE</scope>
</reference>
<feature type="compositionally biased region" description="Polar residues" evidence="1">
    <location>
        <begin position="220"/>
        <end position="232"/>
    </location>
</feature>
<evidence type="ECO:0000256" key="1">
    <source>
        <dbReference type="SAM" id="MobiDB-lite"/>
    </source>
</evidence>
<dbReference type="EMBL" id="CAJPDQ010000001">
    <property type="protein sequence ID" value="CAF9903403.1"/>
    <property type="molecule type" value="Genomic_DNA"/>
</dbReference>
<evidence type="ECO:0000313" key="2">
    <source>
        <dbReference type="EMBL" id="CAF9903403.1"/>
    </source>
</evidence>
<keyword evidence="3" id="KW-1185">Reference proteome</keyword>
<feature type="region of interest" description="Disordered" evidence="1">
    <location>
        <begin position="162"/>
        <end position="244"/>
    </location>
</feature>
<name>A0A8H3EEX3_9LECA</name>
<proteinExistence type="predicted"/>
<comment type="caution">
    <text evidence="2">The sequence shown here is derived from an EMBL/GenBank/DDBJ whole genome shotgun (WGS) entry which is preliminary data.</text>
</comment>
<feature type="compositionally biased region" description="Basic residues" evidence="1">
    <location>
        <begin position="196"/>
        <end position="216"/>
    </location>
</feature>
<gene>
    <name evidence="2" type="ORF">GOMPHAMPRED_000231</name>
</gene>
<feature type="compositionally biased region" description="Low complexity" evidence="1">
    <location>
        <begin position="233"/>
        <end position="244"/>
    </location>
</feature>
<sequence length="301" mass="33080">MCIHFFEAQYSCGCRRDLPRYGPGYKPPRLCAAVKTAHSDYHAQPRYLPLDYPLPPPKPCPPITSTGNTARPGNIAILNCDEICPVHFDLAHLCQLSEKQRVAGHHHALDSGVNTNKKSLPITGWREIGGDQAFIGEFHGEDGPFNGVECYKVNPAVRAKGNPHTNTLSFPLNKPLKQKQQHDEHGLQSTKPATKSSRRTIRNQKRSHRWQQKKQQTKTNRNGITRPSFSSGSATLSPNASASSSATTYAGASVMQEIRPASSVLPAQQVAYLSNLLYVPQTLNQVQAILGQKGRARGMSV</sequence>
<evidence type="ECO:0000313" key="3">
    <source>
        <dbReference type="Proteomes" id="UP000664169"/>
    </source>
</evidence>
<accession>A0A8H3EEX3</accession>
<dbReference type="Proteomes" id="UP000664169">
    <property type="component" value="Unassembled WGS sequence"/>
</dbReference>
<protein>
    <submittedName>
        <fullName evidence="2">Uncharacterized protein</fullName>
    </submittedName>
</protein>
<organism evidence="2 3">
    <name type="scientific">Gomphillus americanus</name>
    <dbReference type="NCBI Taxonomy" id="1940652"/>
    <lineage>
        <taxon>Eukaryota</taxon>
        <taxon>Fungi</taxon>
        <taxon>Dikarya</taxon>
        <taxon>Ascomycota</taxon>
        <taxon>Pezizomycotina</taxon>
        <taxon>Lecanoromycetes</taxon>
        <taxon>OSLEUM clade</taxon>
        <taxon>Ostropomycetidae</taxon>
        <taxon>Ostropales</taxon>
        <taxon>Graphidaceae</taxon>
        <taxon>Gomphilloideae</taxon>
        <taxon>Gomphillus</taxon>
    </lineage>
</organism>